<dbReference type="Gene3D" id="3.30.200.20">
    <property type="entry name" value="Phosphorylase Kinase, domain 1"/>
    <property type="match status" value="1"/>
</dbReference>
<gene>
    <name evidence="9" type="ORF">FHX40_1863</name>
</gene>
<dbReference type="SUPFAM" id="SSF56112">
    <property type="entry name" value="Protein kinase-like (PK-like)"/>
    <property type="match status" value="1"/>
</dbReference>
<accession>A0A543IX64</accession>
<dbReference type="InterPro" id="IPR017441">
    <property type="entry name" value="Protein_kinase_ATP_BS"/>
</dbReference>
<keyword evidence="2 5" id="KW-0547">Nucleotide-binding</keyword>
<dbReference type="PROSITE" id="PS00107">
    <property type="entry name" value="PROTEIN_KINASE_ATP"/>
    <property type="match status" value="1"/>
</dbReference>
<comment type="caution">
    <text evidence="9">The sequence shown here is derived from an EMBL/GenBank/DDBJ whole genome shotgun (WGS) entry which is preliminary data.</text>
</comment>
<keyword evidence="9" id="KW-0723">Serine/threonine-protein kinase</keyword>
<dbReference type="InterPro" id="IPR008271">
    <property type="entry name" value="Ser/Thr_kinase_AS"/>
</dbReference>
<feature type="compositionally biased region" description="Basic residues" evidence="6">
    <location>
        <begin position="526"/>
        <end position="536"/>
    </location>
</feature>
<keyword evidence="7" id="KW-1133">Transmembrane helix</keyword>
<dbReference type="InterPro" id="IPR011009">
    <property type="entry name" value="Kinase-like_dom_sf"/>
</dbReference>
<evidence type="ECO:0000256" key="4">
    <source>
        <dbReference type="ARBA" id="ARBA00022840"/>
    </source>
</evidence>
<feature type="compositionally biased region" description="Low complexity" evidence="6">
    <location>
        <begin position="492"/>
        <end position="523"/>
    </location>
</feature>
<feature type="region of interest" description="Disordered" evidence="6">
    <location>
        <begin position="492"/>
        <end position="537"/>
    </location>
</feature>
<dbReference type="PROSITE" id="PS50011">
    <property type="entry name" value="PROTEIN_KINASE_DOM"/>
    <property type="match status" value="1"/>
</dbReference>
<evidence type="ECO:0000256" key="3">
    <source>
        <dbReference type="ARBA" id="ARBA00022777"/>
    </source>
</evidence>
<keyword evidence="7" id="KW-0472">Membrane</keyword>
<dbReference type="PANTHER" id="PTHR43289:SF34">
    <property type="entry name" value="SERINE_THREONINE-PROTEIN KINASE YBDM-RELATED"/>
    <property type="match status" value="1"/>
</dbReference>
<feature type="compositionally biased region" description="Basic and acidic residues" evidence="6">
    <location>
        <begin position="323"/>
        <end position="337"/>
    </location>
</feature>
<dbReference type="GO" id="GO:0005524">
    <property type="term" value="F:ATP binding"/>
    <property type="evidence" value="ECO:0007669"/>
    <property type="project" value="UniProtKB-UniRule"/>
</dbReference>
<feature type="transmembrane region" description="Helical" evidence="7">
    <location>
        <begin position="449"/>
        <end position="470"/>
    </location>
</feature>
<feature type="compositionally biased region" description="Low complexity" evidence="6">
    <location>
        <begin position="366"/>
        <end position="398"/>
    </location>
</feature>
<evidence type="ECO:0000256" key="2">
    <source>
        <dbReference type="ARBA" id="ARBA00022741"/>
    </source>
</evidence>
<dbReference type="GO" id="GO:0004674">
    <property type="term" value="F:protein serine/threonine kinase activity"/>
    <property type="evidence" value="ECO:0007669"/>
    <property type="project" value="UniProtKB-KW"/>
</dbReference>
<proteinExistence type="predicted"/>
<feature type="binding site" evidence="5">
    <location>
        <position position="45"/>
    </location>
    <ligand>
        <name>ATP</name>
        <dbReference type="ChEBI" id="CHEBI:30616"/>
    </ligand>
</feature>
<evidence type="ECO:0000256" key="5">
    <source>
        <dbReference type="PROSITE-ProRule" id="PRU10141"/>
    </source>
</evidence>
<evidence type="ECO:0000313" key="10">
    <source>
        <dbReference type="Proteomes" id="UP000319213"/>
    </source>
</evidence>
<feature type="compositionally biased region" description="Basic and acidic residues" evidence="6">
    <location>
        <begin position="344"/>
        <end position="365"/>
    </location>
</feature>
<reference evidence="9 10" key="1">
    <citation type="submission" date="2019-06" db="EMBL/GenBank/DDBJ databases">
        <title>Sequencing the genomes of 1000 actinobacteria strains.</title>
        <authorList>
            <person name="Klenk H.-P."/>
        </authorList>
    </citation>
    <scope>NUCLEOTIDE SEQUENCE [LARGE SCALE GENOMIC DNA]</scope>
    <source>
        <strain evidence="9 10">DSM 43186</strain>
    </source>
</reference>
<dbReference type="SMART" id="SM00220">
    <property type="entry name" value="S_TKc"/>
    <property type="match status" value="1"/>
</dbReference>
<dbReference type="AlphaFoldDB" id="A0A543IX64"/>
<evidence type="ECO:0000313" key="9">
    <source>
        <dbReference type="EMBL" id="TQM75162.1"/>
    </source>
</evidence>
<feature type="region of interest" description="Disordered" evidence="6">
    <location>
        <begin position="305"/>
        <end position="433"/>
    </location>
</feature>
<evidence type="ECO:0000256" key="7">
    <source>
        <dbReference type="SAM" id="Phobius"/>
    </source>
</evidence>
<dbReference type="Pfam" id="PF00069">
    <property type="entry name" value="Pkinase"/>
    <property type="match status" value="1"/>
</dbReference>
<dbReference type="OrthoDB" id="3915799at2"/>
<feature type="domain" description="Protein kinase" evidence="8">
    <location>
        <begin position="17"/>
        <end position="274"/>
    </location>
</feature>
<dbReference type="Proteomes" id="UP000319213">
    <property type="component" value="Unassembled WGS sequence"/>
</dbReference>
<dbReference type="Gene3D" id="1.10.510.10">
    <property type="entry name" value="Transferase(Phosphotransferase) domain 1"/>
    <property type="match status" value="1"/>
</dbReference>
<keyword evidence="4 5" id="KW-0067">ATP-binding</keyword>
<sequence>MEPEPLLPSDPREIGGYRVVGRLGNGGMGVVYAAVDTSGRRVAVKLVHDHLAVDLEFRRRFSREVRVLREVEGACLARVLDSDPGAERPWLATEFIPGLTLEQHVLRHGPLTGDPLYGLAAGLAEALMAMHAAGVVHRDLKPSNVILSPEGPRVIDFGIAKVVDGTSVTHTGMLIGSPGWISPEEYGDGPVGTAADVYGWGLLVLYAASGEPPYGTGRPEVLAVRVLKDRPDLEPVPEDLRDLVRRAIAKDPAERPLAADLLAGVVECRRDAWDEAENGGERPGEDDAASAVTALLLQRTWVLPPEEAPDWPGAGTPSPGAERSADGEADAPEHTPDAAEEAAPDAREGTEQARDAEKEVPKDTAEAGTPAATDAGTGEPAATGPAAAERPGAEGSAGKAQDGDTGESATKVEPSGGAVARRPESAVPPTVPVGTVPAQAGAARPGGSWLHAYVVTVAAITVIAVTAIIVGGMTERSTPAAGSAIVPHAAPTGPAPATAATGGASAAPATPTSTPSVTASATAQGKPKKRKKRRPAGTRVSFRGITFTLPKGWRMVRMHSDLACIESPGAQKSDRIMDYHCRASAMAVATDSRADEWPGIVIDDKEDGWYFLGKHWGWYFLDSPVVPCLRDGRVWVDGQDFVAAQYATLTEFSLRRMADGRRAAYREWSVTCADFGYSTMKIWHLPKSKVSLYVLSALDEDLDELDRIAASANLLGYRYAAPV</sequence>
<evidence type="ECO:0000259" key="8">
    <source>
        <dbReference type="PROSITE" id="PS50011"/>
    </source>
</evidence>
<protein>
    <submittedName>
        <fullName evidence="9">Serine/threonine protein kinase</fullName>
    </submittedName>
</protein>
<dbReference type="RefSeq" id="WP_142259227.1">
    <property type="nucleotide sequence ID" value="NZ_BMPV01000007.1"/>
</dbReference>
<dbReference type="PROSITE" id="PS00108">
    <property type="entry name" value="PROTEIN_KINASE_ST"/>
    <property type="match status" value="1"/>
</dbReference>
<organism evidence="9 10">
    <name type="scientific">Thermopolyspora flexuosa</name>
    <dbReference type="NCBI Taxonomy" id="103836"/>
    <lineage>
        <taxon>Bacteria</taxon>
        <taxon>Bacillati</taxon>
        <taxon>Actinomycetota</taxon>
        <taxon>Actinomycetes</taxon>
        <taxon>Streptosporangiales</taxon>
        <taxon>Streptosporangiaceae</taxon>
        <taxon>Thermopolyspora</taxon>
    </lineage>
</organism>
<dbReference type="InterPro" id="IPR000719">
    <property type="entry name" value="Prot_kinase_dom"/>
</dbReference>
<keyword evidence="10" id="KW-1185">Reference proteome</keyword>
<evidence type="ECO:0000256" key="6">
    <source>
        <dbReference type="SAM" id="MobiDB-lite"/>
    </source>
</evidence>
<keyword evidence="3 9" id="KW-0418">Kinase</keyword>
<keyword evidence="1" id="KW-0808">Transferase</keyword>
<dbReference type="EMBL" id="VFPQ01000001">
    <property type="protein sequence ID" value="TQM75162.1"/>
    <property type="molecule type" value="Genomic_DNA"/>
</dbReference>
<dbReference type="CDD" id="cd14014">
    <property type="entry name" value="STKc_PknB_like"/>
    <property type="match status" value="1"/>
</dbReference>
<name>A0A543IX64_9ACTN</name>
<evidence type="ECO:0000256" key="1">
    <source>
        <dbReference type="ARBA" id="ARBA00022679"/>
    </source>
</evidence>
<dbReference type="PANTHER" id="PTHR43289">
    <property type="entry name" value="MITOGEN-ACTIVATED PROTEIN KINASE KINASE KINASE 20-RELATED"/>
    <property type="match status" value="1"/>
</dbReference>
<keyword evidence="7" id="KW-0812">Transmembrane</keyword>